<dbReference type="PANTHER" id="PTHR31545">
    <property type="entry name" value="SEEDY PROTEIN A/C FAMILY MEMBER"/>
    <property type="match status" value="1"/>
</dbReference>
<dbReference type="AlphaFoldDB" id="E4X701"/>
<dbReference type="EMBL" id="FN653027">
    <property type="protein sequence ID" value="CBY07891.1"/>
    <property type="molecule type" value="Genomic_DNA"/>
</dbReference>
<dbReference type="PANTHER" id="PTHR31545:SF2">
    <property type="entry name" value="SPEEDY PROTEIN C"/>
    <property type="match status" value="1"/>
</dbReference>
<comment type="similarity">
    <text evidence="1">Belongs to the Speedy/Ringo family.</text>
</comment>
<protein>
    <submittedName>
        <fullName evidence="4">Uncharacterized protein</fullName>
    </submittedName>
</protein>
<organism evidence="4">
    <name type="scientific">Oikopleura dioica</name>
    <name type="common">Tunicate</name>
    <dbReference type="NCBI Taxonomy" id="34765"/>
    <lineage>
        <taxon>Eukaryota</taxon>
        <taxon>Metazoa</taxon>
        <taxon>Chordata</taxon>
        <taxon>Tunicata</taxon>
        <taxon>Appendicularia</taxon>
        <taxon>Copelata</taxon>
        <taxon>Oikopleuridae</taxon>
        <taxon>Oikopleura</taxon>
    </lineage>
</organism>
<evidence type="ECO:0000256" key="3">
    <source>
        <dbReference type="SAM" id="MobiDB-lite"/>
    </source>
</evidence>
<reference evidence="4" key="1">
    <citation type="journal article" date="2010" name="Science">
        <title>Plasticity of animal genome architecture unmasked by rapid evolution of a pelagic tunicate.</title>
        <authorList>
            <person name="Denoeud F."/>
            <person name="Henriet S."/>
            <person name="Mungpakdee S."/>
            <person name="Aury J.M."/>
            <person name="Da Silva C."/>
            <person name="Brinkmann H."/>
            <person name="Mikhaleva J."/>
            <person name="Olsen L.C."/>
            <person name="Jubin C."/>
            <person name="Canestro C."/>
            <person name="Bouquet J.M."/>
            <person name="Danks G."/>
            <person name="Poulain J."/>
            <person name="Campsteijn C."/>
            <person name="Adamski M."/>
            <person name="Cross I."/>
            <person name="Yadetie F."/>
            <person name="Muffato M."/>
            <person name="Louis A."/>
            <person name="Butcher S."/>
            <person name="Tsagkogeorga G."/>
            <person name="Konrad A."/>
            <person name="Singh S."/>
            <person name="Jensen M.F."/>
            <person name="Cong E.H."/>
            <person name="Eikeseth-Otteraa H."/>
            <person name="Noel B."/>
            <person name="Anthouard V."/>
            <person name="Porcel B.M."/>
            <person name="Kachouri-Lafond R."/>
            <person name="Nishino A."/>
            <person name="Ugolini M."/>
            <person name="Chourrout P."/>
            <person name="Nishida H."/>
            <person name="Aasland R."/>
            <person name="Huzurbazar S."/>
            <person name="Westhof E."/>
            <person name="Delsuc F."/>
            <person name="Lehrach H."/>
            <person name="Reinhardt R."/>
            <person name="Weissenbach J."/>
            <person name="Roy S.W."/>
            <person name="Artiguenave F."/>
            <person name="Postlethwait J.H."/>
            <person name="Manak J.R."/>
            <person name="Thompson E.M."/>
            <person name="Jaillon O."/>
            <person name="Du Pasquier L."/>
            <person name="Boudinot P."/>
            <person name="Liberles D.A."/>
            <person name="Volff J.N."/>
            <person name="Philippe H."/>
            <person name="Lenhard B."/>
            <person name="Roest Crollius H."/>
            <person name="Wincker P."/>
            <person name="Chourrout D."/>
        </authorList>
    </citation>
    <scope>NUCLEOTIDE SEQUENCE [LARGE SCALE GENOMIC DNA]</scope>
</reference>
<dbReference type="InParanoid" id="E4X701"/>
<keyword evidence="5" id="KW-1185">Reference proteome</keyword>
<evidence type="ECO:0000256" key="2">
    <source>
        <dbReference type="ARBA" id="ARBA00023306"/>
    </source>
</evidence>
<evidence type="ECO:0000313" key="4">
    <source>
        <dbReference type="EMBL" id="CBY07891.1"/>
    </source>
</evidence>
<dbReference type="InterPro" id="IPR052316">
    <property type="entry name" value="Speedy-Ringo_regulator"/>
</dbReference>
<name>E4X701_OIKDI</name>
<keyword evidence="2" id="KW-0131">Cell cycle</keyword>
<accession>E4X701</accession>
<dbReference type="OrthoDB" id="10522836at2759"/>
<gene>
    <name evidence="4" type="ORF">GSOID_T00003249001</name>
</gene>
<dbReference type="InterPro" id="IPR020984">
    <property type="entry name" value="Speedy"/>
</dbReference>
<dbReference type="GO" id="GO:0019901">
    <property type="term" value="F:protein kinase binding"/>
    <property type="evidence" value="ECO:0007669"/>
    <property type="project" value="InterPro"/>
</dbReference>
<evidence type="ECO:0000256" key="1">
    <source>
        <dbReference type="ARBA" id="ARBA00010932"/>
    </source>
</evidence>
<dbReference type="Pfam" id="PF11357">
    <property type="entry name" value="Spy1"/>
    <property type="match status" value="1"/>
</dbReference>
<proteinExistence type="inferred from homology"/>
<dbReference type="Proteomes" id="UP000001307">
    <property type="component" value="Unassembled WGS sequence"/>
</dbReference>
<sequence length="267" mass="31469">MGRSKYEKKSSFNRRKNIRDEQNHINTRKYQAMPGPSRVRNHHNEEISSPDSVFFTPGEYLEAWQHVKDIFSQYLKSTDGTIILRYDPCHLITDKYTLAVVAVYLERLNALKRLTKAFFTPERILALLCLANTAYDDGVNNLILQEIAEIKFSVSELQLLRIRNELWRKLDFRLQVDLERITRTVDELQKYDVFNNDRARHHAGAKRTKDEQQYLDEWFENPQTRCKTCESATILDIISDPGLERKLPQSQKYNLCDPDFSDWFASD</sequence>
<evidence type="ECO:0000313" key="5">
    <source>
        <dbReference type="Proteomes" id="UP000001307"/>
    </source>
</evidence>
<feature type="region of interest" description="Disordered" evidence="3">
    <location>
        <begin position="1"/>
        <end position="39"/>
    </location>
</feature>
<feature type="compositionally biased region" description="Basic and acidic residues" evidence="3">
    <location>
        <begin position="1"/>
        <end position="10"/>
    </location>
</feature>